<organism evidence="1 2">
    <name type="scientific">Corynebacterium maris DSM 45190</name>
    <dbReference type="NCBI Taxonomy" id="1224163"/>
    <lineage>
        <taxon>Bacteria</taxon>
        <taxon>Bacillati</taxon>
        <taxon>Actinomycetota</taxon>
        <taxon>Actinomycetes</taxon>
        <taxon>Mycobacteriales</taxon>
        <taxon>Corynebacteriaceae</taxon>
        <taxon>Corynebacterium</taxon>
    </lineage>
</organism>
<dbReference type="EMBL" id="CP003924">
    <property type="protein sequence ID" value="AGS35842.1"/>
    <property type="molecule type" value="Genomic_DNA"/>
</dbReference>
<accession>S5SXH7</accession>
<proteinExistence type="predicted"/>
<dbReference type="Proteomes" id="UP000015388">
    <property type="component" value="Chromosome"/>
</dbReference>
<sequence length="121" mass="13450">MKVLTVYDPAQVPHETIADFLYWYDLTMEFVEDRDYDSTDGTAEVLLPWLTKAREEFPPKVDGADNTTRYIIGSTYIYARFADDVADEAFARGQARARELGLGSYVAGSGQTVLPDGTVVA</sequence>
<reference evidence="1 2" key="1">
    <citation type="submission" date="2012-11" db="EMBL/GenBank/DDBJ databases">
        <title>The complete genome sequence of Corynebacterium maris Coryn-1 (=DSM 45190).</title>
        <authorList>
            <person name="Schaffert L."/>
            <person name="Albersmeier A."/>
            <person name="Kalinowski J."/>
            <person name="Ruckert C."/>
        </authorList>
    </citation>
    <scope>NUCLEOTIDE SEQUENCE [LARGE SCALE GENOMIC DNA]</scope>
    <source>
        <strain evidence="2">Coryn-1</strain>
    </source>
</reference>
<name>S5SXH7_9CORY</name>
<dbReference type="PATRIC" id="fig|1224163.3.peg.2393"/>
<dbReference type="KEGG" id="cmd:B841_11850"/>
<dbReference type="eggNOG" id="ENOG5031Z69">
    <property type="taxonomic scope" value="Bacteria"/>
</dbReference>
<gene>
    <name evidence="1" type="ORF">B841_11850</name>
</gene>
<keyword evidence="2" id="KW-1185">Reference proteome</keyword>
<dbReference type="STRING" id="1224163.B841_11850"/>
<evidence type="ECO:0000313" key="1">
    <source>
        <dbReference type="EMBL" id="AGS35842.1"/>
    </source>
</evidence>
<protein>
    <submittedName>
        <fullName evidence="1">Uncharacterized protein</fullName>
    </submittedName>
</protein>
<dbReference type="AlphaFoldDB" id="S5SXH7"/>
<evidence type="ECO:0000313" key="2">
    <source>
        <dbReference type="Proteomes" id="UP000015388"/>
    </source>
</evidence>
<dbReference type="HOGENOM" id="CLU_155145_0_0_11"/>